<proteinExistence type="inferred from homology"/>
<dbReference type="InterPro" id="IPR036412">
    <property type="entry name" value="HAD-like_sf"/>
</dbReference>
<evidence type="ECO:0000256" key="6">
    <source>
        <dbReference type="ARBA" id="ARBA00023277"/>
    </source>
</evidence>
<reference evidence="10 12" key="2">
    <citation type="submission" date="2016-10" db="EMBL/GenBank/DDBJ databases">
        <authorList>
            <person name="Varghese N."/>
            <person name="Submissions S."/>
        </authorList>
    </citation>
    <scope>NUCLEOTIDE SEQUENCE [LARGE SCALE GENOMIC DNA]</scope>
    <source>
        <strain evidence="10 12">CBMB27</strain>
    </source>
</reference>
<dbReference type="GO" id="GO:0016791">
    <property type="term" value="F:phosphatase activity"/>
    <property type="evidence" value="ECO:0007669"/>
    <property type="project" value="InterPro"/>
</dbReference>
<dbReference type="InterPro" id="IPR004446">
    <property type="entry name" value="Heptose_bisP_phosphatase"/>
</dbReference>
<keyword evidence="6" id="KW-0119">Carbohydrate metabolism</keyword>
<evidence type="ECO:0000256" key="3">
    <source>
        <dbReference type="ARBA" id="ARBA00022490"/>
    </source>
</evidence>
<dbReference type="InterPro" id="IPR023214">
    <property type="entry name" value="HAD_sf"/>
</dbReference>
<evidence type="ECO:0000313" key="10">
    <source>
        <dbReference type="EMBL" id="SFH52326.1"/>
    </source>
</evidence>
<dbReference type="Proteomes" id="UP000199140">
    <property type="component" value="Unassembled WGS sequence"/>
</dbReference>
<keyword evidence="3" id="KW-0963">Cytoplasm</keyword>
<dbReference type="KEGG" id="mphy:MCBMB27_00828"/>
<dbReference type="RefSeq" id="WP_236952884.1">
    <property type="nucleotide sequence ID" value="NZ_CP015367.1"/>
</dbReference>
<keyword evidence="11" id="KW-1185">Reference proteome</keyword>
<feature type="domain" description="Nucleotidyl transferase" evidence="8">
    <location>
        <begin position="15"/>
        <end position="241"/>
    </location>
</feature>
<dbReference type="NCBIfam" id="TIGR01656">
    <property type="entry name" value="Histidinol-ppas"/>
    <property type="match status" value="1"/>
</dbReference>
<dbReference type="AlphaFoldDB" id="A0AAE8HWN4"/>
<evidence type="ECO:0000256" key="5">
    <source>
        <dbReference type="ARBA" id="ARBA00022801"/>
    </source>
</evidence>
<name>A0AAE8HWN4_9HYPH</name>
<dbReference type="SUPFAM" id="SSF56784">
    <property type="entry name" value="HAD-like"/>
    <property type="match status" value="1"/>
</dbReference>
<accession>A0AAE8HWN4</accession>
<keyword evidence="4" id="KW-0479">Metal-binding</keyword>
<dbReference type="Gene3D" id="3.90.550.10">
    <property type="entry name" value="Spore Coat Polysaccharide Biosynthesis Protein SpsA, Chain A"/>
    <property type="match status" value="1"/>
</dbReference>
<gene>
    <name evidence="9" type="ORF">MCBMB27_00828</name>
    <name evidence="10" type="ORF">SAMN05192567_12955</name>
</gene>
<reference evidence="9 11" key="1">
    <citation type="submission" date="2016-04" db="EMBL/GenBank/DDBJ databases">
        <title>Complete genome sequencing and analysis of CBMB27, Methylobacterium phyllosphaerae isolated from leaf tissues of rice (Oryza sativa L.).</title>
        <authorList>
            <person name="Lee Y."/>
            <person name="Hwangbo K."/>
            <person name="Chung H."/>
            <person name="Yoo J."/>
            <person name="Kim K.Y."/>
            <person name="Sa T.M."/>
            <person name="Um Y."/>
            <person name="Madhaiyan M."/>
        </authorList>
    </citation>
    <scope>NUCLEOTIDE SEQUENCE [LARGE SCALE GENOMIC DNA]</scope>
    <source>
        <strain evidence="9 11">CBMB27</strain>
    </source>
</reference>
<keyword evidence="5 9" id="KW-0378">Hydrolase</keyword>
<comment type="similarity">
    <text evidence="2">Belongs to the GmhB family.</text>
</comment>
<dbReference type="PANTHER" id="PTHR42891">
    <property type="entry name" value="D-GLYCERO-BETA-D-MANNO-HEPTOSE-1,7-BISPHOSPHATE 7-PHOSPHATASE"/>
    <property type="match status" value="1"/>
</dbReference>
<evidence type="ECO:0000256" key="1">
    <source>
        <dbReference type="ARBA" id="ARBA00004496"/>
    </source>
</evidence>
<dbReference type="Gene3D" id="3.40.50.1000">
    <property type="entry name" value="HAD superfamily/HAD-like"/>
    <property type="match status" value="1"/>
</dbReference>
<dbReference type="InterPro" id="IPR005835">
    <property type="entry name" value="NTP_transferase_dom"/>
</dbReference>
<dbReference type="CDD" id="cd06915">
    <property type="entry name" value="NTP_transferase_WcbM_like"/>
    <property type="match status" value="1"/>
</dbReference>
<sequence>MTERPRGAGSPIRQAMILCGGFGTRLGALTSAMPKPLLPVAGEPFLDVLLFELGRHGFTDIVLLASFHSEKIRAYAADNPVARRFGMTLRVSIEPEQAGTGGAVVHALPEADETFLLLNGDSWFDVNLLALPALAARHPEAAMVLSLRRVPDAARYGVALLDGVRITAFLERPPEPGPGLVNAGVYLVRRDALKGFPPACSLERDVLPALVAEGRVVGEAYDGYFLDIGVPESYDRAQVEIPARRTRPAAFLDRDGVLNHDHGYVGSVDRFHWMEGARDAVRALNDAGFFVFVVTNQAGVARGFYTEADVARLTAWMRDDLRAAGAHIDDLRYCPYHPDGTVEAYRAVHGWRKPEPGMILDLMDHWDIDRARSFLIGDQQTDLAAGRAAGLAVHHFRSDDLLAFLREAALTG</sequence>
<dbReference type="SUPFAM" id="SSF53448">
    <property type="entry name" value="Nucleotide-diphospho-sugar transferases"/>
    <property type="match status" value="1"/>
</dbReference>
<dbReference type="PANTHER" id="PTHR42891:SF1">
    <property type="entry name" value="D-GLYCERO-BETA-D-MANNO-HEPTOSE-1,7-BISPHOSPHATE 7-PHOSPHATASE"/>
    <property type="match status" value="1"/>
</dbReference>
<comment type="subcellular location">
    <subcellularLocation>
        <location evidence="1">Cytoplasm</location>
    </subcellularLocation>
</comment>
<evidence type="ECO:0000259" key="8">
    <source>
        <dbReference type="Pfam" id="PF00483"/>
    </source>
</evidence>
<evidence type="ECO:0000256" key="2">
    <source>
        <dbReference type="ARBA" id="ARBA00005628"/>
    </source>
</evidence>
<dbReference type="Pfam" id="PF13242">
    <property type="entry name" value="Hydrolase_like"/>
    <property type="match status" value="1"/>
</dbReference>
<dbReference type="InterPro" id="IPR006549">
    <property type="entry name" value="HAD-SF_hydro_IIIA"/>
</dbReference>
<evidence type="ECO:0000313" key="11">
    <source>
        <dbReference type="Proteomes" id="UP000185487"/>
    </source>
</evidence>
<dbReference type="GO" id="GO:0005737">
    <property type="term" value="C:cytoplasm"/>
    <property type="evidence" value="ECO:0007669"/>
    <property type="project" value="UniProtKB-SubCell"/>
</dbReference>
<evidence type="ECO:0000256" key="7">
    <source>
        <dbReference type="ARBA" id="ARBA00031828"/>
    </source>
</evidence>
<dbReference type="Proteomes" id="UP000185487">
    <property type="component" value="Chromosome"/>
</dbReference>
<evidence type="ECO:0000313" key="12">
    <source>
        <dbReference type="Proteomes" id="UP000199140"/>
    </source>
</evidence>
<evidence type="ECO:0000256" key="4">
    <source>
        <dbReference type="ARBA" id="ARBA00022723"/>
    </source>
</evidence>
<dbReference type="InterPro" id="IPR006543">
    <property type="entry name" value="Histidinol-phos"/>
</dbReference>
<dbReference type="NCBIfam" id="TIGR01662">
    <property type="entry name" value="HAD-SF-IIIA"/>
    <property type="match status" value="1"/>
</dbReference>
<evidence type="ECO:0000313" key="9">
    <source>
        <dbReference type="EMBL" id="APT30119.1"/>
    </source>
</evidence>
<dbReference type="Pfam" id="PF00483">
    <property type="entry name" value="NTP_transferase"/>
    <property type="match status" value="1"/>
</dbReference>
<dbReference type="EMBL" id="FOPK01000029">
    <property type="protein sequence ID" value="SFH52326.1"/>
    <property type="molecule type" value="Genomic_DNA"/>
</dbReference>
<dbReference type="EMBL" id="CP015367">
    <property type="protein sequence ID" value="APT30119.1"/>
    <property type="molecule type" value="Genomic_DNA"/>
</dbReference>
<dbReference type="GO" id="GO:0005975">
    <property type="term" value="P:carbohydrate metabolic process"/>
    <property type="evidence" value="ECO:0007669"/>
    <property type="project" value="InterPro"/>
</dbReference>
<dbReference type="InterPro" id="IPR029044">
    <property type="entry name" value="Nucleotide-diphossugar_trans"/>
</dbReference>
<dbReference type="GO" id="GO:0046872">
    <property type="term" value="F:metal ion binding"/>
    <property type="evidence" value="ECO:0007669"/>
    <property type="project" value="UniProtKB-KW"/>
</dbReference>
<protein>
    <recommendedName>
        <fullName evidence="7">D,D-heptose 1,7-bisphosphate phosphatase</fullName>
    </recommendedName>
</protein>
<dbReference type="CDD" id="cd07503">
    <property type="entry name" value="HAD_HisB-N"/>
    <property type="match status" value="1"/>
</dbReference>
<organism evidence="10 12">
    <name type="scientific">Methylobacterium phyllosphaerae</name>
    <dbReference type="NCBI Taxonomy" id="418223"/>
    <lineage>
        <taxon>Bacteria</taxon>
        <taxon>Pseudomonadati</taxon>
        <taxon>Pseudomonadota</taxon>
        <taxon>Alphaproteobacteria</taxon>
        <taxon>Hyphomicrobiales</taxon>
        <taxon>Methylobacteriaceae</taxon>
        <taxon>Methylobacterium</taxon>
    </lineage>
</organism>